<comment type="caution">
    <text evidence="5">The sequence shown here is derived from an EMBL/GenBank/DDBJ whole genome shotgun (WGS) entry which is preliminary data.</text>
</comment>
<keyword evidence="1" id="KW-0805">Transcription regulation</keyword>
<gene>
    <name evidence="5" type="ORF">E5A74_09765</name>
</gene>
<evidence type="ECO:0000259" key="4">
    <source>
        <dbReference type="PROSITE" id="PS50932"/>
    </source>
</evidence>
<accession>A0A4S1WL20</accession>
<keyword evidence="6" id="KW-1185">Reference proteome</keyword>
<dbReference type="CDD" id="cd01392">
    <property type="entry name" value="HTH_LacI"/>
    <property type="match status" value="1"/>
</dbReference>
<evidence type="ECO:0000313" key="5">
    <source>
        <dbReference type="EMBL" id="TGX43433.1"/>
    </source>
</evidence>
<dbReference type="Proteomes" id="UP000309848">
    <property type="component" value="Unassembled WGS sequence"/>
</dbReference>
<name>A0A4S1WL20_9SPHN</name>
<evidence type="ECO:0000313" key="6">
    <source>
        <dbReference type="Proteomes" id="UP000309848"/>
    </source>
</evidence>
<dbReference type="RefSeq" id="WP_135984264.1">
    <property type="nucleotide sequence ID" value="NZ_JAASQM010000002.1"/>
</dbReference>
<evidence type="ECO:0000256" key="2">
    <source>
        <dbReference type="ARBA" id="ARBA00023125"/>
    </source>
</evidence>
<keyword evidence="2" id="KW-0238">DNA-binding</keyword>
<dbReference type="OrthoDB" id="7939625at2"/>
<dbReference type="PROSITE" id="PS50932">
    <property type="entry name" value="HTH_LACI_2"/>
    <property type="match status" value="1"/>
</dbReference>
<dbReference type="PANTHER" id="PTHR30146">
    <property type="entry name" value="LACI-RELATED TRANSCRIPTIONAL REPRESSOR"/>
    <property type="match status" value="1"/>
</dbReference>
<dbReference type="GO" id="GO:0000976">
    <property type="term" value="F:transcription cis-regulatory region binding"/>
    <property type="evidence" value="ECO:0007669"/>
    <property type="project" value="TreeGrafter"/>
</dbReference>
<dbReference type="Gene3D" id="3.40.50.2300">
    <property type="match status" value="2"/>
</dbReference>
<dbReference type="SUPFAM" id="SSF53822">
    <property type="entry name" value="Periplasmic binding protein-like I"/>
    <property type="match status" value="1"/>
</dbReference>
<sequence>MNRPTKPLAAGPPTISSVAALAGVSIATVSRCLNHSARVQPDTRARVQDAVKQLGYSPNGLAQSFRRGRTNIVMVVMPHAGCPFLGDVLAGVREGIAGRYSIVIAEANLAEGSYEQVGAMLVSRQVDGLVLLATRPPFGTGLEDLARARHLPIVIGCESVSDELAALPSVQIDNFAAAHEATRHLIDLGHRRIAFVGGPLDKLVTRDRERGYRAAMAESGLSVPEAYVQAVPLSTVGGATAAARLLEAGPRPSATFCGNDEMALGAMDAYRRAGLRIPEDMSVMGFDDIRYAAIASPPLSTVAQPAHAIGRRVAARIIEEIEGGAPSGPAGDVLPYRLMIRQSTGPCQPPRSATGDTP</sequence>
<dbReference type="AlphaFoldDB" id="A0A4S1WL20"/>
<reference evidence="5 6" key="1">
    <citation type="submission" date="2019-04" db="EMBL/GenBank/DDBJ databases">
        <title>Sphingomonas psychrotolerans sp. nov., isolated from soil in the Tianshan Mountains, Xinjiang, China.</title>
        <authorList>
            <person name="Luo Y."/>
            <person name="Sheng H."/>
        </authorList>
    </citation>
    <scope>NUCLEOTIDE SEQUENCE [LARGE SCALE GENOMIC DNA]</scope>
    <source>
        <strain evidence="5 6">KIS18-15</strain>
    </source>
</reference>
<keyword evidence="3" id="KW-0804">Transcription</keyword>
<dbReference type="SMART" id="SM00354">
    <property type="entry name" value="HTH_LACI"/>
    <property type="match status" value="1"/>
</dbReference>
<dbReference type="InterPro" id="IPR010982">
    <property type="entry name" value="Lambda_DNA-bd_dom_sf"/>
</dbReference>
<feature type="domain" description="HTH lacI-type" evidence="4">
    <location>
        <begin position="13"/>
        <end position="67"/>
    </location>
</feature>
<dbReference type="InterPro" id="IPR046335">
    <property type="entry name" value="LacI/GalR-like_sensor"/>
</dbReference>
<dbReference type="EMBL" id="SRXU01000003">
    <property type="protein sequence ID" value="TGX43433.1"/>
    <property type="molecule type" value="Genomic_DNA"/>
</dbReference>
<protein>
    <submittedName>
        <fullName evidence="5">LacI family transcriptional regulator</fullName>
    </submittedName>
</protein>
<dbReference type="Gene3D" id="1.10.260.40">
    <property type="entry name" value="lambda repressor-like DNA-binding domains"/>
    <property type="match status" value="1"/>
</dbReference>
<dbReference type="InterPro" id="IPR000843">
    <property type="entry name" value="HTH_LacI"/>
</dbReference>
<dbReference type="Pfam" id="PF00356">
    <property type="entry name" value="LacI"/>
    <property type="match status" value="1"/>
</dbReference>
<evidence type="ECO:0000256" key="3">
    <source>
        <dbReference type="ARBA" id="ARBA00023163"/>
    </source>
</evidence>
<proteinExistence type="predicted"/>
<dbReference type="SUPFAM" id="SSF47413">
    <property type="entry name" value="lambda repressor-like DNA-binding domains"/>
    <property type="match status" value="1"/>
</dbReference>
<dbReference type="Pfam" id="PF13377">
    <property type="entry name" value="Peripla_BP_3"/>
    <property type="match status" value="1"/>
</dbReference>
<organism evidence="5 6">
    <name type="scientific">Sphingomonas naasensis</name>
    <dbReference type="NCBI Taxonomy" id="1344951"/>
    <lineage>
        <taxon>Bacteria</taxon>
        <taxon>Pseudomonadati</taxon>
        <taxon>Pseudomonadota</taxon>
        <taxon>Alphaproteobacteria</taxon>
        <taxon>Sphingomonadales</taxon>
        <taxon>Sphingomonadaceae</taxon>
        <taxon>Sphingomonas</taxon>
    </lineage>
</organism>
<dbReference type="InterPro" id="IPR028082">
    <property type="entry name" value="Peripla_BP_I"/>
</dbReference>
<evidence type="ECO:0000256" key="1">
    <source>
        <dbReference type="ARBA" id="ARBA00023015"/>
    </source>
</evidence>
<dbReference type="PANTHER" id="PTHR30146:SF109">
    <property type="entry name" value="HTH-TYPE TRANSCRIPTIONAL REGULATOR GALS"/>
    <property type="match status" value="1"/>
</dbReference>
<dbReference type="GO" id="GO:0003700">
    <property type="term" value="F:DNA-binding transcription factor activity"/>
    <property type="evidence" value="ECO:0007669"/>
    <property type="project" value="TreeGrafter"/>
</dbReference>